<sequence>MQVKCKVKLGLRYVLSNVADNMLELLQTRCVMCTFLLTGFLFLFGIKQHIVLTAISGAWNKISSTSHIASPIIFVGGLPRSGTTLMRVLLDVHPWIRCGPEGMVIKPILEIRHRTPSLHVNSSIQAGIPPDLLDWATAHYIRQIVEGMGPPARILCYKRPEVLLYMEYLARIFLDSQFVVMLRDGRAVAVSNERWGSHTLPYLYGTLHRWMKENLQIIRACQRVGPKRCIIIRYELLVLNPERELKELTEFLGIPWDPVMLRHETLVRKVSSLNPHEPSTPQVIKKINIEALTKWMKRSDSITKTFIDEAPKRCWLLKTLGFLDIGEPPDYSKLPRKIGNLSAFN</sequence>
<dbReference type="GO" id="GO:0008476">
    <property type="term" value="F:protein-tyrosine sulfotransferase activity"/>
    <property type="evidence" value="ECO:0007669"/>
    <property type="project" value="UniProtKB-EC"/>
</dbReference>
<dbReference type="OrthoDB" id="545675at2759"/>
<reference evidence="7 8" key="1">
    <citation type="journal article" date="2019" name="BMC Genomics">
        <title>New insights from Opisthorchis felineus genome: update on genomics of the epidemiologically important liver flukes.</title>
        <authorList>
            <person name="Ershov N.I."/>
            <person name="Mordvinov V.A."/>
            <person name="Prokhortchouk E.B."/>
            <person name="Pakharukova M.Y."/>
            <person name="Gunbin K.V."/>
            <person name="Ustyantsev K."/>
            <person name="Genaev M.A."/>
            <person name="Blinov A.G."/>
            <person name="Mazur A."/>
            <person name="Boulygina E."/>
            <person name="Tsygankova S."/>
            <person name="Khrameeva E."/>
            <person name="Chekanov N."/>
            <person name="Fan G."/>
            <person name="Xiao A."/>
            <person name="Zhang H."/>
            <person name="Xu X."/>
            <person name="Yang H."/>
            <person name="Solovyev V."/>
            <person name="Lee S.M."/>
            <person name="Liu X."/>
            <person name="Afonnikov D.A."/>
            <person name="Skryabin K.G."/>
        </authorList>
    </citation>
    <scope>NUCLEOTIDE SEQUENCE [LARGE SCALE GENOMIC DNA]</scope>
    <source>
        <strain evidence="7">AK-0245</strain>
        <tissue evidence="7">Whole organism</tissue>
    </source>
</reference>
<keyword evidence="3 5" id="KW-0808">Transferase</keyword>
<keyword evidence="8" id="KW-1185">Reference proteome</keyword>
<dbReference type="EMBL" id="SJOL01005532">
    <property type="protein sequence ID" value="TGZ70225.1"/>
    <property type="molecule type" value="Genomic_DNA"/>
</dbReference>
<comment type="similarity">
    <text evidence="1 5">Belongs to the protein sulfotransferase family.</text>
</comment>
<dbReference type="PANTHER" id="PTHR12788:SF10">
    <property type="entry name" value="PROTEIN-TYROSINE SULFOTRANSFERASE"/>
    <property type="match status" value="1"/>
</dbReference>
<dbReference type="AlphaFoldDB" id="A0A4S2M1V4"/>
<evidence type="ECO:0000256" key="1">
    <source>
        <dbReference type="ARBA" id="ARBA00009988"/>
    </source>
</evidence>
<comment type="catalytic activity">
    <reaction evidence="4 5">
        <text>L-tyrosyl-[protein] + 3'-phosphoadenylyl sulfate = O-sulfo-L-tyrosine-[protein] + adenosine 3',5'-bisphosphate + H(+)</text>
        <dbReference type="Rhea" id="RHEA:16801"/>
        <dbReference type="Rhea" id="RHEA-COMP:10136"/>
        <dbReference type="Rhea" id="RHEA-COMP:11688"/>
        <dbReference type="ChEBI" id="CHEBI:15378"/>
        <dbReference type="ChEBI" id="CHEBI:46858"/>
        <dbReference type="ChEBI" id="CHEBI:58339"/>
        <dbReference type="ChEBI" id="CHEBI:58343"/>
        <dbReference type="ChEBI" id="CHEBI:65286"/>
        <dbReference type="EC" id="2.8.2.20"/>
    </reaction>
</comment>
<evidence type="ECO:0000256" key="5">
    <source>
        <dbReference type="RuleBase" id="RU365018"/>
    </source>
</evidence>
<dbReference type="GO" id="GO:0005794">
    <property type="term" value="C:Golgi apparatus"/>
    <property type="evidence" value="ECO:0007669"/>
    <property type="project" value="UniProtKB-ARBA"/>
</dbReference>
<evidence type="ECO:0000256" key="6">
    <source>
        <dbReference type="SAM" id="Phobius"/>
    </source>
</evidence>
<evidence type="ECO:0000256" key="4">
    <source>
        <dbReference type="ARBA" id="ARBA00048460"/>
    </source>
</evidence>
<evidence type="ECO:0000313" key="8">
    <source>
        <dbReference type="Proteomes" id="UP000308267"/>
    </source>
</evidence>
<dbReference type="EMBL" id="SJOL01005532">
    <property type="protein sequence ID" value="TGZ70226.1"/>
    <property type="molecule type" value="Genomic_DNA"/>
</dbReference>
<comment type="caution">
    <text evidence="7">The sequence shown here is derived from an EMBL/GenBank/DDBJ whole genome shotgun (WGS) entry which is preliminary data.</text>
</comment>
<keyword evidence="6" id="KW-0812">Transmembrane</keyword>
<dbReference type="Proteomes" id="UP000308267">
    <property type="component" value="Unassembled WGS sequence"/>
</dbReference>
<organism evidence="7 8">
    <name type="scientific">Opisthorchis felineus</name>
    <dbReference type="NCBI Taxonomy" id="147828"/>
    <lineage>
        <taxon>Eukaryota</taxon>
        <taxon>Metazoa</taxon>
        <taxon>Spiralia</taxon>
        <taxon>Lophotrochozoa</taxon>
        <taxon>Platyhelminthes</taxon>
        <taxon>Trematoda</taxon>
        <taxon>Digenea</taxon>
        <taxon>Opisthorchiida</taxon>
        <taxon>Opisthorchiata</taxon>
        <taxon>Opisthorchiidae</taxon>
        <taxon>Opisthorchis</taxon>
    </lineage>
</organism>
<evidence type="ECO:0000256" key="2">
    <source>
        <dbReference type="ARBA" id="ARBA00013262"/>
    </source>
</evidence>
<dbReference type="InterPro" id="IPR026634">
    <property type="entry name" value="TPST-like"/>
</dbReference>
<comment type="function">
    <text evidence="5">Catalyzes the O-sulfation of tyrosine residues within acidic motifs of polypeptides, using 3'-phosphoadenylyl sulfate (PAPS) as cosubstrate.</text>
</comment>
<feature type="transmembrane region" description="Helical" evidence="6">
    <location>
        <begin position="26"/>
        <end position="46"/>
    </location>
</feature>
<dbReference type="EC" id="2.8.2.20" evidence="2 5"/>
<dbReference type="Gene3D" id="3.40.50.300">
    <property type="entry name" value="P-loop containing nucleotide triphosphate hydrolases"/>
    <property type="match status" value="1"/>
</dbReference>
<proteinExistence type="inferred from homology"/>
<protein>
    <recommendedName>
        <fullName evidence="2 5">Protein-tyrosine sulfotransferase</fullName>
        <ecNumber evidence="2 5">2.8.2.20</ecNumber>
    </recommendedName>
</protein>
<keyword evidence="6" id="KW-1133">Transmembrane helix</keyword>
<dbReference type="PANTHER" id="PTHR12788">
    <property type="entry name" value="PROTEIN-TYROSINE SULFOTRANSFERASE 2"/>
    <property type="match status" value="1"/>
</dbReference>
<gene>
    <name evidence="7" type="ORF">CRM22_003317</name>
</gene>
<evidence type="ECO:0000313" key="7">
    <source>
        <dbReference type="EMBL" id="TGZ70225.1"/>
    </source>
</evidence>
<dbReference type="SUPFAM" id="SSF52540">
    <property type="entry name" value="P-loop containing nucleoside triphosphate hydrolases"/>
    <property type="match status" value="1"/>
</dbReference>
<dbReference type="STRING" id="147828.A0A4S2M1V4"/>
<name>A0A4S2M1V4_OPIFE</name>
<accession>A0A4S2M1V4</accession>
<dbReference type="InterPro" id="IPR027417">
    <property type="entry name" value="P-loop_NTPase"/>
</dbReference>
<keyword evidence="6" id="KW-0472">Membrane</keyword>
<dbReference type="Pfam" id="PF13469">
    <property type="entry name" value="Sulfotransfer_3"/>
    <property type="match status" value="1"/>
</dbReference>
<evidence type="ECO:0000256" key="3">
    <source>
        <dbReference type="ARBA" id="ARBA00022679"/>
    </source>
</evidence>